<evidence type="ECO:0000256" key="4">
    <source>
        <dbReference type="ARBA" id="ARBA00022490"/>
    </source>
</evidence>
<evidence type="ECO:0000256" key="5">
    <source>
        <dbReference type="ARBA" id="ARBA00023110"/>
    </source>
</evidence>
<comment type="similarity">
    <text evidence="3 10">Belongs to the FKBP-type PPIase family.</text>
</comment>
<dbReference type="EMBL" id="JBFWIC010000012">
    <property type="protein sequence ID" value="MEZ0475021.1"/>
    <property type="molecule type" value="Genomic_DNA"/>
</dbReference>
<comment type="function">
    <text evidence="8">Also involved in hydrogenase metallocenter assembly, probably by participating in the nickel insertion step. This function in hydrogenase biosynthesis requires chaperone activity and the presence of the metal-binding domain, but not PPIase activity.</text>
</comment>
<dbReference type="SUPFAM" id="SSF54534">
    <property type="entry name" value="FKBP-like"/>
    <property type="match status" value="1"/>
</dbReference>
<dbReference type="PANTHER" id="PTHR47861">
    <property type="entry name" value="FKBP-TYPE PEPTIDYL-PROLYL CIS-TRANS ISOMERASE SLYD"/>
    <property type="match status" value="1"/>
</dbReference>
<evidence type="ECO:0000256" key="1">
    <source>
        <dbReference type="ARBA" id="ARBA00000971"/>
    </source>
</evidence>
<comment type="caution">
    <text evidence="12">The sequence shown here is derived from an EMBL/GenBank/DDBJ whole genome shotgun (WGS) entry which is preliminary data.</text>
</comment>
<comment type="catalytic activity">
    <reaction evidence="1 9 10">
        <text>[protein]-peptidylproline (omega=180) = [protein]-peptidylproline (omega=0)</text>
        <dbReference type="Rhea" id="RHEA:16237"/>
        <dbReference type="Rhea" id="RHEA-COMP:10747"/>
        <dbReference type="Rhea" id="RHEA-COMP:10748"/>
        <dbReference type="ChEBI" id="CHEBI:83833"/>
        <dbReference type="ChEBI" id="CHEBI:83834"/>
        <dbReference type="EC" id="5.2.1.8"/>
    </reaction>
</comment>
<feature type="domain" description="PPIase FKBP-type" evidence="11">
    <location>
        <begin position="25"/>
        <end position="99"/>
    </location>
</feature>
<evidence type="ECO:0000259" key="11">
    <source>
        <dbReference type="PROSITE" id="PS50059"/>
    </source>
</evidence>
<keyword evidence="7 9" id="KW-0413">Isomerase</keyword>
<dbReference type="PANTHER" id="PTHR47861:SF3">
    <property type="entry name" value="FKBP-TYPE PEPTIDYL-PROLYL CIS-TRANS ISOMERASE SLYD"/>
    <property type="match status" value="1"/>
</dbReference>
<reference evidence="12 13" key="1">
    <citation type="submission" date="2024-07" db="EMBL/GenBank/DDBJ databases">
        <title>Luteimonas salilacus sp. nov., isolated from the shore soil of Salt Lake in Tibet of China.</title>
        <authorList>
            <person name="Zhang X."/>
            <person name="Li A."/>
        </authorList>
    </citation>
    <scope>NUCLEOTIDE SEQUENCE [LARGE SCALE GENOMIC DNA]</scope>
    <source>
        <strain evidence="12 13">B3-2-R+30</strain>
    </source>
</reference>
<evidence type="ECO:0000256" key="2">
    <source>
        <dbReference type="ARBA" id="ARBA00004496"/>
    </source>
</evidence>
<comment type="subcellular location">
    <subcellularLocation>
        <location evidence="2">Cytoplasm</location>
    </subcellularLocation>
</comment>
<dbReference type="Proteomes" id="UP001566331">
    <property type="component" value="Unassembled WGS sequence"/>
</dbReference>
<name>A0ABV4HQK2_9GAMM</name>
<dbReference type="InterPro" id="IPR046357">
    <property type="entry name" value="PPIase_dom_sf"/>
</dbReference>
<dbReference type="PROSITE" id="PS50059">
    <property type="entry name" value="FKBP_PPIASE"/>
    <property type="match status" value="1"/>
</dbReference>
<dbReference type="EC" id="5.2.1.8" evidence="10"/>
<evidence type="ECO:0000256" key="9">
    <source>
        <dbReference type="PROSITE-ProRule" id="PRU00277"/>
    </source>
</evidence>
<evidence type="ECO:0000256" key="10">
    <source>
        <dbReference type="RuleBase" id="RU003915"/>
    </source>
</evidence>
<keyword evidence="4" id="KW-0963">Cytoplasm</keyword>
<proteinExistence type="inferred from homology"/>
<dbReference type="Gene3D" id="3.10.50.40">
    <property type="match status" value="1"/>
</dbReference>
<dbReference type="Pfam" id="PF00254">
    <property type="entry name" value="FKBP_C"/>
    <property type="match status" value="1"/>
</dbReference>
<evidence type="ECO:0000313" key="13">
    <source>
        <dbReference type="Proteomes" id="UP001566331"/>
    </source>
</evidence>
<evidence type="ECO:0000256" key="3">
    <source>
        <dbReference type="ARBA" id="ARBA00006577"/>
    </source>
</evidence>
<protein>
    <recommendedName>
        <fullName evidence="10">Peptidyl-prolyl cis-trans isomerase</fullName>
        <ecNumber evidence="10">5.2.1.8</ecNumber>
    </recommendedName>
</protein>
<evidence type="ECO:0000313" key="12">
    <source>
        <dbReference type="EMBL" id="MEZ0475021.1"/>
    </source>
</evidence>
<dbReference type="GO" id="GO:0003755">
    <property type="term" value="F:peptidyl-prolyl cis-trans isomerase activity"/>
    <property type="evidence" value="ECO:0007669"/>
    <property type="project" value="UniProtKB-EC"/>
</dbReference>
<organism evidence="12 13">
    <name type="scientific">Luteimonas salinilitoris</name>
    <dbReference type="NCBI Taxonomy" id="3237697"/>
    <lineage>
        <taxon>Bacteria</taxon>
        <taxon>Pseudomonadati</taxon>
        <taxon>Pseudomonadota</taxon>
        <taxon>Gammaproteobacteria</taxon>
        <taxon>Lysobacterales</taxon>
        <taxon>Lysobacteraceae</taxon>
        <taxon>Luteimonas</taxon>
    </lineage>
</organism>
<keyword evidence="5 9" id="KW-0697">Rotamase</keyword>
<dbReference type="InterPro" id="IPR001179">
    <property type="entry name" value="PPIase_FKBP_dom"/>
</dbReference>
<evidence type="ECO:0000256" key="7">
    <source>
        <dbReference type="ARBA" id="ARBA00023235"/>
    </source>
</evidence>
<keyword evidence="13" id="KW-1185">Reference proteome</keyword>
<keyword evidence="6" id="KW-0143">Chaperone</keyword>
<evidence type="ECO:0000256" key="8">
    <source>
        <dbReference type="ARBA" id="ARBA00037071"/>
    </source>
</evidence>
<gene>
    <name evidence="12" type="ORF">AB6713_10395</name>
</gene>
<evidence type="ECO:0000256" key="6">
    <source>
        <dbReference type="ARBA" id="ARBA00023186"/>
    </source>
</evidence>
<sequence length="178" mass="19142">MHKHSRTSGACAASQVSIGMKIEKDRVVRFHYTVSEAGQPPTESSKEREPLSILAGHGNIIPGLEQAMEGHVAGDSFSADIAAADAYGERSEGLTQRVPKKHFGGQRLAPGMQVVLNTNFGPRAVTVQKVGMSVVDVDLNHPMAGKDLHFDVEIVEVREASTEEIEHGHVHGEGGHQH</sequence>
<accession>A0ABV4HQK2</accession>